<name>A0ABS6J4V4_9RHOB</name>
<dbReference type="RefSeq" id="WP_161762900.1">
    <property type="nucleotide sequence ID" value="NZ_JAAATX020000009.1"/>
</dbReference>
<keyword evidence="2" id="KW-1185">Reference proteome</keyword>
<dbReference type="Proteomes" id="UP000731907">
    <property type="component" value="Unassembled WGS sequence"/>
</dbReference>
<evidence type="ECO:0000313" key="2">
    <source>
        <dbReference type="Proteomes" id="UP000731907"/>
    </source>
</evidence>
<proteinExistence type="predicted"/>
<organism evidence="1 2">
    <name type="scientific">Paragemmobacter amnigenus</name>
    <dbReference type="NCBI Taxonomy" id="2852097"/>
    <lineage>
        <taxon>Bacteria</taxon>
        <taxon>Pseudomonadati</taxon>
        <taxon>Pseudomonadota</taxon>
        <taxon>Alphaproteobacteria</taxon>
        <taxon>Rhodobacterales</taxon>
        <taxon>Paracoccaceae</taxon>
        <taxon>Paragemmobacter</taxon>
    </lineage>
</organism>
<sequence>MERLSEQIIQQAAALPEGTPLAAKGLLHLGSRAAVDQALSRLTERGQLIRAGRGVYLRPVQTRFGPRSPSIEQAVEALAQQRGEVIVPNGAAAANALGLTTQVPVRSVYLTSGRSRTLTMGKQSVELRHAPKWQLSLAGKTAGQAVRALAWLGPEQAESALQTLKAKLPNAVLMELVMAAPQFPTWLARTVGKVAHG</sequence>
<dbReference type="Pfam" id="PF19570">
    <property type="entry name" value="DUF6088"/>
    <property type="match status" value="1"/>
</dbReference>
<accession>A0ABS6J4V4</accession>
<gene>
    <name evidence="1" type="ORF">GU927_013050</name>
</gene>
<evidence type="ECO:0000313" key="1">
    <source>
        <dbReference type="EMBL" id="MBU9698773.1"/>
    </source>
</evidence>
<dbReference type="InterPro" id="IPR045738">
    <property type="entry name" value="DUF6088"/>
</dbReference>
<protein>
    <submittedName>
        <fullName evidence="1">Type IV toxin-antitoxin system AbiEi family antitoxin domain-containing protein</fullName>
    </submittedName>
</protein>
<reference evidence="1 2" key="1">
    <citation type="submission" date="2021-06" db="EMBL/GenBank/DDBJ databases">
        <title>Rhodobacteraceae bacterium strain HSP-20.</title>
        <authorList>
            <person name="Chen W.-M."/>
        </authorList>
    </citation>
    <scope>NUCLEOTIDE SEQUENCE [LARGE SCALE GENOMIC DNA]</scope>
    <source>
        <strain evidence="1 2">HSP-20</strain>
    </source>
</reference>
<comment type="caution">
    <text evidence="1">The sequence shown here is derived from an EMBL/GenBank/DDBJ whole genome shotgun (WGS) entry which is preliminary data.</text>
</comment>
<dbReference type="EMBL" id="JAAATX020000009">
    <property type="protein sequence ID" value="MBU9698773.1"/>
    <property type="molecule type" value="Genomic_DNA"/>
</dbReference>